<protein>
    <submittedName>
        <fullName evidence="2">Uncharacterized protein</fullName>
    </submittedName>
</protein>
<evidence type="ECO:0000313" key="3">
    <source>
        <dbReference type="Proteomes" id="UP000076842"/>
    </source>
</evidence>
<reference evidence="2 3" key="1">
    <citation type="journal article" date="2016" name="Mol. Biol. Evol.">
        <title>Comparative Genomics of Early-Diverging Mushroom-Forming Fungi Provides Insights into the Origins of Lignocellulose Decay Capabilities.</title>
        <authorList>
            <person name="Nagy L.G."/>
            <person name="Riley R."/>
            <person name="Tritt A."/>
            <person name="Adam C."/>
            <person name="Daum C."/>
            <person name="Floudas D."/>
            <person name="Sun H."/>
            <person name="Yadav J.S."/>
            <person name="Pangilinan J."/>
            <person name="Larsson K.H."/>
            <person name="Matsuura K."/>
            <person name="Barry K."/>
            <person name="Labutti K."/>
            <person name="Kuo R."/>
            <person name="Ohm R.A."/>
            <person name="Bhattacharya S.S."/>
            <person name="Shirouzu T."/>
            <person name="Yoshinaga Y."/>
            <person name="Martin F.M."/>
            <person name="Grigoriev I.V."/>
            <person name="Hibbett D.S."/>
        </authorList>
    </citation>
    <scope>NUCLEOTIDE SEQUENCE [LARGE SCALE GENOMIC DNA]</scope>
    <source>
        <strain evidence="2 3">HHB12733</strain>
    </source>
</reference>
<dbReference type="InParanoid" id="A0A165JJK7"/>
<dbReference type="EMBL" id="KV423919">
    <property type="protein sequence ID" value="KZT61924.1"/>
    <property type="molecule type" value="Genomic_DNA"/>
</dbReference>
<feature type="compositionally biased region" description="Polar residues" evidence="1">
    <location>
        <begin position="162"/>
        <end position="171"/>
    </location>
</feature>
<gene>
    <name evidence="2" type="ORF">CALCODRAFT_302996</name>
</gene>
<name>A0A165JJK7_9BASI</name>
<proteinExistence type="predicted"/>
<sequence>MVFRQFQKTWLQWLCEPGMIELHWQEENHHFGRYLNIMLYWKVGDSFEEVHESGVAEAVRTVDARDPKHEMRTFLELYDAKLKDRAERTASRNERGVWNVEHTELVQDTSPASPRRKWFQQLRLRLNPMPLFSSILNGAARCGTAVEPTEPDVELGLVDGGQNRSAGTSRMASLHKEPTASTDRQPGGEVQASRGVQGAAALVPVGTVEESDAHGDADQGAELGHADD</sequence>
<dbReference type="AlphaFoldDB" id="A0A165JJK7"/>
<dbReference type="Proteomes" id="UP000076842">
    <property type="component" value="Unassembled WGS sequence"/>
</dbReference>
<accession>A0A165JJK7</accession>
<evidence type="ECO:0000313" key="2">
    <source>
        <dbReference type="EMBL" id="KZT61924.1"/>
    </source>
</evidence>
<organism evidence="2 3">
    <name type="scientific">Calocera cornea HHB12733</name>
    <dbReference type="NCBI Taxonomy" id="1353952"/>
    <lineage>
        <taxon>Eukaryota</taxon>
        <taxon>Fungi</taxon>
        <taxon>Dikarya</taxon>
        <taxon>Basidiomycota</taxon>
        <taxon>Agaricomycotina</taxon>
        <taxon>Dacrymycetes</taxon>
        <taxon>Dacrymycetales</taxon>
        <taxon>Dacrymycetaceae</taxon>
        <taxon>Calocera</taxon>
    </lineage>
</organism>
<keyword evidence="3" id="KW-1185">Reference proteome</keyword>
<evidence type="ECO:0000256" key="1">
    <source>
        <dbReference type="SAM" id="MobiDB-lite"/>
    </source>
</evidence>
<feature type="region of interest" description="Disordered" evidence="1">
    <location>
        <begin position="153"/>
        <end position="228"/>
    </location>
</feature>